<reference evidence="1 2" key="1">
    <citation type="submission" date="2023-06" db="EMBL/GenBank/DDBJ databases">
        <title>Novel species in genus Planococcus.</title>
        <authorList>
            <person name="Ning S."/>
        </authorList>
    </citation>
    <scope>NUCLEOTIDE SEQUENCE [LARGE SCALE GENOMIC DNA]</scope>
    <source>
        <strain evidence="1 2">N028</strain>
    </source>
</reference>
<sequence>MEIKTALSLVREKAQPDNVMVSYFILKHKDIDGVLNFEEDVREISILEDSWILKEYTEHTTLSDEGATISKARLNERITSLHETELLELVSSGKIHVQEIQQIINKVVLDVGLPEF</sequence>
<keyword evidence="2" id="KW-1185">Reference proteome</keyword>
<gene>
    <name evidence="1" type="ORF">QWY14_05290</name>
</gene>
<evidence type="ECO:0000313" key="1">
    <source>
        <dbReference type="EMBL" id="MDN7241193.1"/>
    </source>
</evidence>
<accession>A0ABT8N0F1</accession>
<dbReference type="Proteomes" id="UP001172055">
    <property type="component" value="Unassembled WGS sequence"/>
</dbReference>
<dbReference type="RefSeq" id="WP_300985137.1">
    <property type="nucleotide sequence ID" value="NZ_CP129236.1"/>
</dbReference>
<comment type="caution">
    <text evidence="1">The sequence shown here is derived from an EMBL/GenBank/DDBJ whole genome shotgun (WGS) entry which is preliminary data.</text>
</comment>
<evidence type="ECO:0000313" key="2">
    <source>
        <dbReference type="Proteomes" id="UP001172055"/>
    </source>
</evidence>
<protein>
    <submittedName>
        <fullName evidence="1">Uncharacterized protein</fullName>
    </submittedName>
</protein>
<dbReference type="EMBL" id="JAUJWV010000001">
    <property type="protein sequence ID" value="MDN7241193.1"/>
    <property type="molecule type" value="Genomic_DNA"/>
</dbReference>
<name>A0ABT8N0F1_9BACL</name>
<proteinExistence type="predicted"/>
<organism evidence="1 2">
    <name type="scientific">Planococcus shixiaomingii</name>
    <dbReference type="NCBI Taxonomy" id="3058393"/>
    <lineage>
        <taxon>Bacteria</taxon>
        <taxon>Bacillati</taxon>
        <taxon>Bacillota</taxon>
        <taxon>Bacilli</taxon>
        <taxon>Bacillales</taxon>
        <taxon>Caryophanaceae</taxon>
        <taxon>Planococcus</taxon>
    </lineage>
</organism>